<evidence type="ECO:0000313" key="2">
    <source>
        <dbReference type="Proteomes" id="UP000287701"/>
    </source>
</evidence>
<dbReference type="RefSeq" id="WP_128501102.1">
    <property type="nucleotide sequence ID" value="NZ_CP035107.1"/>
</dbReference>
<dbReference type="OrthoDB" id="9797415at2"/>
<dbReference type="InterPro" id="IPR023198">
    <property type="entry name" value="PGP-like_dom2"/>
</dbReference>
<dbReference type="InterPro" id="IPR023214">
    <property type="entry name" value="HAD_sf"/>
</dbReference>
<sequence>MNIDTIIFDFGGVLVDWNPRYVFQKYFDTEEEMEWFLANVCTDEWNMEQDRGRSFAEATKILQNQFPEHSEMIAKFYGEWEDMLKSDIPGTVEILKELHQKYPLYGLTNWSAESINIAYNRYDFFSLFKGIVVSGEEKLIKPEPEIYQVLLNRYSLTPEKCLFIDDNLDNVKAAQAQDINAIQFTSPEKLRKDLEDLNLL</sequence>
<dbReference type="Gene3D" id="1.10.150.240">
    <property type="entry name" value="Putative phosphatase, domain 2"/>
    <property type="match status" value="1"/>
</dbReference>
<dbReference type="SUPFAM" id="SSF56784">
    <property type="entry name" value="HAD-like"/>
    <property type="match status" value="1"/>
</dbReference>
<dbReference type="EMBL" id="CP035107">
    <property type="protein sequence ID" value="QAR30621.1"/>
    <property type="molecule type" value="Genomic_DNA"/>
</dbReference>
<proteinExistence type="predicted"/>
<protein>
    <submittedName>
        <fullName evidence="1">HAD family phosphatase</fullName>
    </submittedName>
</protein>
<dbReference type="AlphaFoldDB" id="A0A410JRB9"/>
<evidence type="ECO:0000313" key="1">
    <source>
        <dbReference type="EMBL" id="QAR30621.1"/>
    </source>
</evidence>
<dbReference type="PANTHER" id="PTHR43611:SF3">
    <property type="entry name" value="FLAVIN MONONUCLEOTIDE HYDROLASE 1, CHLOROPLATIC"/>
    <property type="match status" value="1"/>
</dbReference>
<dbReference type="SFLD" id="SFLDS00003">
    <property type="entry name" value="Haloacid_Dehalogenase"/>
    <property type="match status" value="1"/>
</dbReference>
<reference evidence="1 2" key="1">
    <citation type="submission" date="2019-01" db="EMBL/GenBank/DDBJ databases">
        <title>Whole Genome of Ornithobacterium rhinotracheale FARPER-174b.</title>
        <authorList>
            <person name="Tataje-Lavanda L.A."/>
            <person name="Montalvan A."/>
            <person name="Montesinos R."/>
            <person name="Zimic M."/>
            <person name="Fernandez-Sanchez M."/>
            <person name="Fernandez-Diaz M."/>
        </authorList>
    </citation>
    <scope>NUCLEOTIDE SEQUENCE [LARGE SCALE GENOMIC DNA]</scope>
    <source>
        <strain evidence="1 2">FARPER-174b</strain>
    </source>
</reference>
<dbReference type="SFLD" id="SFLDG01129">
    <property type="entry name" value="C1.5:_HAD__Beta-PGM__Phosphata"/>
    <property type="match status" value="1"/>
</dbReference>
<dbReference type="InterPro" id="IPR006439">
    <property type="entry name" value="HAD-SF_hydro_IA"/>
</dbReference>
<dbReference type="PRINTS" id="PR00413">
    <property type="entry name" value="HADHALOGNASE"/>
</dbReference>
<dbReference type="Proteomes" id="UP000287701">
    <property type="component" value="Chromosome"/>
</dbReference>
<name>A0A410JRB9_ORNRH</name>
<dbReference type="Pfam" id="PF00702">
    <property type="entry name" value="Hydrolase"/>
    <property type="match status" value="1"/>
</dbReference>
<organism evidence="1 2">
    <name type="scientific">Ornithobacterium rhinotracheale</name>
    <dbReference type="NCBI Taxonomy" id="28251"/>
    <lineage>
        <taxon>Bacteria</taxon>
        <taxon>Pseudomonadati</taxon>
        <taxon>Bacteroidota</taxon>
        <taxon>Flavobacteriia</taxon>
        <taxon>Flavobacteriales</taxon>
        <taxon>Weeksellaceae</taxon>
        <taxon>Ornithobacterium</taxon>
    </lineage>
</organism>
<dbReference type="NCBIfam" id="TIGR01509">
    <property type="entry name" value="HAD-SF-IA-v3"/>
    <property type="match status" value="1"/>
</dbReference>
<dbReference type="InterPro" id="IPR036412">
    <property type="entry name" value="HAD-like_sf"/>
</dbReference>
<dbReference type="PANTHER" id="PTHR43611">
    <property type="entry name" value="ALPHA-D-GLUCOSE 1-PHOSPHATE PHOSPHATASE"/>
    <property type="match status" value="1"/>
</dbReference>
<dbReference type="CDD" id="cd02603">
    <property type="entry name" value="HAD_sEH-N_like"/>
    <property type="match status" value="1"/>
</dbReference>
<accession>A0A410JRB9</accession>
<gene>
    <name evidence="1" type="ORF">EQP59_04270</name>
</gene>
<dbReference type="Gene3D" id="3.40.50.1000">
    <property type="entry name" value="HAD superfamily/HAD-like"/>
    <property type="match status" value="1"/>
</dbReference>